<dbReference type="Proteomes" id="UP000277577">
    <property type="component" value="Chromosome"/>
</dbReference>
<feature type="transmembrane region" description="Helical" evidence="1">
    <location>
        <begin position="84"/>
        <end position="105"/>
    </location>
</feature>
<organism evidence="2 4">
    <name type="scientific">Legionella cherrii</name>
    <dbReference type="NCBI Taxonomy" id="28084"/>
    <lineage>
        <taxon>Bacteria</taxon>
        <taxon>Pseudomonadati</taxon>
        <taxon>Pseudomonadota</taxon>
        <taxon>Gammaproteobacteria</taxon>
        <taxon>Legionellales</taxon>
        <taxon>Legionellaceae</taxon>
        <taxon>Legionella</taxon>
    </lineage>
</organism>
<reference evidence="2 4" key="1">
    <citation type="submission" date="2015-11" db="EMBL/GenBank/DDBJ databases">
        <title>Genomic analysis of 38 Legionella species identifies large and diverse effector repertoires.</title>
        <authorList>
            <person name="Burstein D."/>
            <person name="Amaro F."/>
            <person name="Zusman T."/>
            <person name="Lifshitz Z."/>
            <person name="Cohen O."/>
            <person name="Gilbert J.A."/>
            <person name="Pupko T."/>
            <person name="Shuman H.A."/>
            <person name="Segal G."/>
        </authorList>
    </citation>
    <scope>NUCLEOTIDE SEQUENCE [LARGE SCALE GENOMIC DNA]</scope>
    <source>
        <strain evidence="2 4">ORW</strain>
    </source>
</reference>
<gene>
    <name evidence="2" type="ORF">Lche_2883</name>
    <name evidence="3" type="ORF">NCTC11976_00703</name>
</gene>
<evidence type="ECO:0000256" key="1">
    <source>
        <dbReference type="SAM" id="Phobius"/>
    </source>
</evidence>
<protein>
    <recommendedName>
        <fullName evidence="6">Potassium channel domain-containing protein</fullName>
    </recommendedName>
</protein>
<evidence type="ECO:0000313" key="2">
    <source>
        <dbReference type="EMBL" id="KTC80863.1"/>
    </source>
</evidence>
<name>A0A0W0SBD0_9GAMM</name>
<dbReference type="Gene3D" id="1.10.287.70">
    <property type="match status" value="1"/>
</dbReference>
<dbReference type="SUPFAM" id="SSF81324">
    <property type="entry name" value="Voltage-gated potassium channels"/>
    <property type="match status" value="1"/>
</dbReference>
<reference evidence="3 5" key="2">
    <citation type="submission" date="2018-12" db="EMBL/GenBank/DDBJ databases">
        <authorList>
            <consortium name="Pathogen Informatics"/>
        </authorList>
    </citation>
    <scope>NUCLEOTIDE SEQUENCE [LARGE SCALE GENOMIC DNA]</scope>
    <source>
        <strain evidence="3 5">NCTC11976</strain>
    </source>
</reference>
<sequence>MTRVQGVHMKKQKKKNILTPANVYQHMLRNAFFGMLMTAAALFIGMLGYHHLEQMSWVDSFMNASMILSGMGPASNLVTIPGKIFAGCYALFSGLAFIAIMVIILSPLIHQFFRKIHLESKTIYSDDSQS</sequence>
<dbReference type="EMBL" id="LNXW01000013">
    <property type="protein sequence ID" value="KTC80863.1"/>
    <property type="molecule type" value="Genomic_DNA"/>
</dbReference>
<evidence type="ECO:0000313" key="4">
    <source>
        <dbReference type="Proteomes" id="UP000054921"/>
    </source>
</evidence>
<dbReference type="STRING" id="28084.Lche_2883"/>
<proteinExistence type="predicted"/>
<feature type="transmembrane region" description="Helical" evidence="1">
    <location>
        <begin position="31"/>
        <end position="49"/>
    </location>
</feature>
<evidence type="ECO:0008006" key="6">
    <source>
        <dbReference type="Google" id="ProtNLM"/>
    </source>
</evidence>
<keyword evidence="1" id="KW-0472">Membrane</keyword>
<evidence type="ECO:0000313" key="5">
    <source>
        <dbReference type="Proteomes" id="UP000277577"/>
    </source>
</evidence>
<keyword evidence="1" id="KW-0812">Transmembrane</keyword>
<dbReference type="Proteomes" id="UP000054921">
    <property type="component" value="Unassembled WGS sequence"/>
</dbReference>
<keyword evidence="5" id="KW-1185">Reference proteome</keyword>
<dbReference type="AlphaFoldDB" id="A0A0W0SBD0"/>
<keyword evidence="1" id="KW-1133">Transmembrane helix</keyword>
<dbReference type="PATRIC" id="fig|28084.5.peg.3128"/>
<evidence type="ECO:0000313" key="3">
    <source>
        <dbReference type="EMBL" id="VEB34164.1"/>
    </source>
</evidence>
<accession>A0A0W0SBD0</accession>
<dbReference type="EMBL" id="LR134173">
    <property type="protein sequence ID" value="VEB34164.1"/>
    <property type="molecule type" value="Genomic_DNA"/>
</dbReference>